<dbReference type="InterPro" id="IPR012340">
    <property type="entry name" value="NA-bd_OB-fold"/>
</dbReference>
<name>A0A8S5STF4_9CAUD</name>
<dbReference type="InterPro" id="IPR000424">
    <property type="entry name" value="Primosome_PriB/ssb"/>
</dbReference>
<feature type="compositionally biased region" description="Polar residues" evidence="3">
    <location>
        <begin position="126"/>
        <end position="138"/>
    </location>
</feature>
<evidence type="ECO:0000256" key="2">
    <source>
        <dbReference type="PIRNR" id="PIRNR002070"/>
    </source>
</evidence>
<organism evidence="4">
    <name type="scientific">Siphoviridae sp. ct8hB11</name>
    <dbReference type="NCBI Taxonomy" id="2827790"/>
    <lineage>
        <taxon>Viruses</taxon>
        <taxon>Duplodnaviria</taxon>
        <taxon>Heunggongvirae</taxon>
        <taxon>Uroviricota</taxon>
        <taxon>Caudoviricetes</taxon>
    </lineage>
</organism>
<accession>A0A8S5STF4</accession>
<sequence>MFNLVVLTGRLTSDPELKTTQSNVSVTSFCIAVQRRYKSGEEPITDFINIVAWRNTAEFVAKYFKKGNMIGIEGSIQTRKYTDKDGNNRVAFEVLAGNVQFVESKRSNTDVNIANDSEDPLKAVSENLQNAGFEQANMSDDDLPF</sequence>
<reference evidence="4" key="1">
    <citation type="journal article" date="2021" name="Proc. Natl. Acad. Sci. U.S.A.">
        <title>A Catalog of Tens of Thousands of Viruses from Human Metagenomes Reveals Hidden Associations with Chronic Diseases.</title>
        <authorList>
            <person name="Tisza M.J."/>
            <person name="Buck C.B."/>
        </authorList>
    </citation>
    <scope>NUCLEOTIDE SEQUENCE</scope>
    <source>
        <strain evidence="4">Ct8hB11</strain>
    </source>
</reference>
<dbReference type="GO" id="GO:0003697">
    <property type="term" value="F:single-stranded DNA binding"/>
    <property type="evidence" value="ECO:0007669"/>
    <property type="project" value="InterPro"/>
</dbReference>
<evidence type="ECO:0000256" key="1">
    <source>
        <dbReference type="ARBA" id="ARBA00023125"/>
    </source>
</evidence>
<dbReference type="CDD" id="cd04496">
    <property type="entry name" value="SSB_OBF"/>
    <property type="match status" value="1"/>
</dbReference>
<dbReference type="GO" id="GO:0009295">
    <property type="term" value="C:nucleoid"/>
    <property type="evidence" value="ECO:0007669"/>
    <property type="project" value="TreeGrafter"/>
</dbReference>
<evidence type="ECO:0000313" key="4">
    <source>
        <dbReference type="EMBL" id="DAF54224.1"/>
    </source>
</evidence>
<dbReference type="InterPro" id="IPR011344">
    <property type="entry name" value="ssDNA-bd"/>
</dbReference>
<dbReference type="PANTHER" id="PTHR10302">
    <property type="entry name" value="SINGLE-STRANDED DNA-BINDING PROTEIN"/>
    <property type="match status" value="1"/>
</dbReference>
<dbReference type="PIRSF" id="PIRSF002070">
    <property type="entry name" value="SSB"/>
    <property type="match status" value="1"/>
</dbReference>
<dbReference type="PROSITE" id="PS50935">
    <property type="entry name" value="SSB"/>
    <property type="match status" value="1"/>
</dbReference>
<dbReference type="NCBIfam" id="TIGR00621">
    <property type="entry name" value="ssb"/>
    <property type="match status" value="1"/>
</dbReference>
<dbReference type="Pfam" id="PF00436">
    <property type="entry name" value="SSB"/>
    <property type="match status" value="1"/>
</dbReference>
<dbReference type="GO" id="GO:0006260">
    <property type="term" value="P:DNA replication"/>
    <property type="evidence" value="ECO:0007669"/>
    <property type="project" value="InterPro"/>
</dbReference>
<dbReference type="PANTHER" id="PTHR10302:SF27">
    <property type="entry name" value="SINGLE-STRANDED DNA-BINDING PROTEIN"/>
    <property type="match status" value="1"/>
</dbReference>
<dbReference type="Gene3D" id="2.40.50.140">
    <property type="entry name" value="Nucleic acid-binding proteins"/>
    <property type="match status" value="1"/>
</dbReference>
<feature type="region of interest" description="Disordered" evidence="3">
    <location>
        <begin position="124"/>
        <end position="145"/>
    </location>
</feature>
<proteinExistence type="inferred from homology"/>
<dbReference type="EMBL" id="BK032675">
    <property type="protein sequence ID" value="DAF54224.1"/>
    <property type="molecule type" value="Genomic_DNA"/>
</dbReference>
<evidence type="ECO:0000256" key="3">
    <source>
        <dbReference type="SAM" id="MobiDB-lite"/>
    </source>
</evidence>
<keyword evidence="1 2" id="KW-0238">DNA-binding</keyword>
<protein>
    <recommendedName>
        <fullName evidence="2">Single-stranded DNA-binding protein</fullName>
    </recommendedName>
</protein>
<dbReference type="HAMAP" id="MF_00984">
    <property type="entry name" value="SSB"/>
    <property type="match status" value="1"/>
</dbReference>
<dbReference type="SUPFAM" id="SSF50249">
    <property type="entry name" value="Nucleic acid-binding proteins"/>
    <property type="match status" value="1"/>
</dbReference>